<proteinExistence type="predicted"/>
<reference evidence="3 4" key="1">
    <citation type="journal article" date="2020" name="Mol. Plant">
        <title>The Chromosome-Based Rubber Tree Genome Provides New Insights into Spurge Genome Evolution and Rubber Biosynthesis.</title>
        <authorList>
            <person name="Liu J."/>
            <person name="Shi C."/>
            <person name="Shi C.C."/>
            <person name="Li W."/>
            <person name="Zhang Q.J."/>
            <person name="Zhang Y."/>
            <person name="Li K."/>
            <person name="Lu H.F."/>
            <person name="Shi C."/>
            <person name="Zhu S.T."/>
            <person name="Xiao Z.Y."/>
            <person name="Nan H."/>
            <person name="Yue Y."/>
            <person name="Zhu X.G."/>
            <person name="Wu Y."/>
            <person name="Hong X.N."/>
            <person name="Fan G.Y."/>
            <person name="Tong Y."/>
            <person name="Zhang D."/>
            <person name="Mao C.L."/>
            <person name="Liu Y.L."/>
            <person name="Hao S.J."/>
            <person name="Liu W.Q."/>
            <person name="Lv M.Q."/>
            <person name="Zhang H.B."/>
            <person name="Liu Y."/>
            <person name="Hu-Tang G.R."/>
            <person name="Wang J.P."/>
            <person name="Wang J.H."/>
            <person name="Sun Y.H."/>
            <person name="Ni S.B."/>
            <person name="Chen W.B."/>
            <person name="Zhang X.C."/>
            <person name="Jiao Y.N."/>
            <person name="Eichler E.E."/>
            <person name="Li G.H."/>
            <person name="Liu X."/>
            <person name="Gao L.Z."/>
        </authorList>
    </citation>
    <scope>NUCLEOTIDE SEQUENCE [LARGE SCALE GENOMIC DNA]</scope>
    <source>
        <strain evidence="4">cv. GT1</strain>
        <tissue evidence="3">Leaf</tissue>
    </source>
</reference>
<comment type="caution">
    <text evidence="3">The sequence shown here is derived from an EMBL/GenBank/DDBJ whole genome shotgun (WGS) entry which is preliminary data.</text>
</comment>
<dbReference type="Proteomes" id="UP000467840">
    <property type="component" value="Chromosome 11"/>
</dbReference>
<gene>
    <name evidence="3" type="ORF">GH714_004308</name>
</gene>
<protein>
    <submittedName>
        <fullName evidence="3">Uncharacterized protein</fullName>
    </submittedName>
</protein>
<evidence type="ECO:0000313" key="3">
    <source>
        <dbReference type="EMBL" id="KAF2321902.1"/>
    </source>
</evidence>
<dbReference type="PANTHER" id="PTHR33981">
    <property type="entry name" value="EXPRESSED PROTEIN"/>
    <property type="match status" value="1"/>
</dbReference>
<evidence type="ECO:0000259" key="2">
    <source>
        <dbReference type="Pfam" id="PF26145"/>
    </source>
</evidence>
<dbReference type="InterPro" id="IPR058937">
    <property type="entry name" value="ACL_Hsps-like_put"/>
</dbReference>
<dbReference type="AlphaFoldDB" id="A0A6A6N6V8"/>
<sequence length="339" mass="38621">MGEDLITSLSIENHLPSTLLSMDSSSVSHEELDREMNRTIILSRPPDINLPLSAERSPPPPSWNLDPFDILDVSLGPQNNEYDTSLNLPKGGRKCTKRLDSVWGAWFFFTYYFKPVLNDKSKCKIVWDSNGVSGFDKSDLELEVFLVQHDMENMYMWVFKERPENALGKMQLRSYMNGHSRQGERPFPFSVEKGFVRSHRMQRKHYRGLSNPQCVHGIEVVSSPNFEGLDEEEQRRWMELTGRDLNFSVPQKRPACPSSREMIGHSSSLILLPSTVHQGIIREIPLPTRIPDDAKLEAHGDETGTGLEIIVPKHRVGPEEHEVPVCLRPHLAVSELLLS</sequence>
<dbReference type="EMBL" id="JAAGAX010000002">
    <property type="protein sequence ID" value="KAF2321902.1"/>
    <property type="molecule type" value="Genomic_DNA"/>
</dbReference>
<evidence type="ECO:0000313" key="4">
    <source>
        <dbReference type="Proteomes" id="UP000467840"/>
    </source>
</evidence>
<evidence type="ECO:0000259" key="1">
    <source>
        <dbReference type="Pfam" id="PF26144"/>
    </source>
</evidence>
<name>A0A6A6N6V8_HEVBR</name>
<feature type="domain" description="DUF8041" evidence="2">
    <location>
        <begin position="94"/>
        <end position="252"/>
    </location>
</feature>
<dbReference type="Pfam" id="PF26145">
    <property type="entry name" value="DUF8041"/>
    <property type="match status" value="1"/>
</dbReference>
<organism evidence="3 4">
    <name type="scientific">Hevea brasiliensis</name>
    <name type="common">Para rubber tree</name>
    <name type="synonym">Siphonia brasiliensis</name>
    <dbReference type="NCBI Taxonomy" id="3981"/>
    <lineage>
        <taxon>Eukaryota</taxon>
        <taxon>Viridiplantae</taxon>
        <taxon>Streptophyta</taxon>
        <taxon>Embryophyta</taxon>
        <taxon>Tracheophyta</taxon>
        <taxon>Spermatophyta</taxon>
        <taxon>Magnoliopsida</taxon>
        <taxon>eudicotyledons</taxon>
        <taxon>Gunneridae</taxon>
        <taxon>Pentapetalae</taxon>
        <taxon>rosids</taxon>
        <taxon>fabids</taxon>
        <taxon>Malpighiales</taxon>
        <taxon>Euphorbiaceae</taxon>
        <taxon>Crotonoideae</taxon>
        <taxon>Micrandreae</taxon>
        <taxon>Hevea</taxon>
    </lineage>
</organism>
<keyword evidence="4" id="KW-1185">Reference proteome</keyword>
<feature type="domain" description="Hsps-like putative alpha-crystallin-like" evidence="1">
    <location>
        <begin position="280"/>
        <end position="313"/>
    </location>
</feature>
<dbReference type="Pfam" id="PF26144">
    <property type="entry name" value="ACL_Hsps-like"/>
    <property type="match status" value="1"/>
</dbReference>
<dbReference type="PANTHER" id="PTHR33981:SF10">
    <property type="entry name" value="HSP20-LIKE CHAPERONES SUPERFAMILY PROTEIN"/>
    <property type="match status" value="1"/>
</dbReference>
<dbReference type="InterPro" id="IPR058354">
    <property type="entry name" value="DUF8041"/>
</dbReference>
<accession>A0A6A6N6V8</accession>